<dbReference type="AlphaFoldDB" id="D2QJP7"/>
<gene>
    <name evidence="3" type="ordered locus">Slin_4106</name>
</gene>
<keyword evidence="2" id="KW-0732">Signal</keyword>
<protein>
    <recommendedName>
        <fullName evidence="5">Outer membrane protein beta-barrel domain-containing protein</fullName>
    </recommendedName>
</protein>
<evidence type="ECO:0000256" key="1">
    <source>
        <dbReference type="SAM" id="MobiDB-lite"/>
    </source>
</evidence>
<keyword evidence="4" id="KW-1185">Reference proteome</keyword>
<dbReference type="STRING" id="504472.Slin_4106"/>
<feature type="chain" id="PRO_5003033863" description="Outer membrane protein beta-barrel domain-containing protein" evidence="2">
    <location>
        <begin position="19"/>
        <end position="558"/>
    </location>
</feature>
<accession>D2QJP7</accession>
<organism evidence="3 4">
    <name type="scientific">Spirosoma linguale (strain ATCC 33905 / DSM 74 / LMG 10896 / Claus 1)</name>
    <dbReference type="NCBI Taxonomy" id="504472"/>
    <lineage>
        <taxon>Bacteria</taxon>
        <taxon>Pseudomonadati</taxon>
        <taxon>Bacteroidota</taxon>
        <taxon>Cytophagia</taxon>
        <taxon>Cytophagales</taxon>
        <taxon>Cytophagaceae</taxon>
        <taxon>Spirosoma</taxon>
    </lineage>
</organism>
<dbReference type="EMBL" id="CP001769">
    <property type="protein sequence ID" value="ADB40093.1"/>
    <property type="molecule type" value="Genomic_DNA"/>
</dbReference>
<feature type="region of interest" description="Disordered" evidence="1">
    <location>
        <begin position="448"/>
        <end position="469"/>
    </location>
</feature>
<name>D2QJP7_SPILD</name>
<feature type="compositionally biased region" description="Low complexity" evidence="1">
    <location>
        <begin position="449"/>
        <end position="460"/>
    </location>
</feature>
<reference evidence="3 4" key="1">
    <citation type="journal article" date="2010" name="Stand. Genomic Sci.">
        <title>Complete genome sequence of Spirosoma linguale type strain (1).</title>
        <authorList>
            <person name="Lail K."/>
            <person name="Sikorski J."/>
            <person name="Saunders E."/>
            <person name="Lapidus A."/>
            <person name="Glavina Del Rio T."/>
            <person name="Copeland A."/>
            <person name="Tice H."/>
            <person name="Cheng J.-F."/>
            <person name="Lucas S."/>
            <person name="Nolan M."/>
            <person name="Bruce D."/>
            <person name="Goodwin L."/>
            <person name="Pitluck S."/>
            <person name="Ivanova N."/>
            <person name="Mavromatis K."/>
            <person name="Ovchinnikova G."/>
            <person name="Pati A."/>
            <person name="Chen A."/>
            <person name="Palaniappan K."/>
            <person name="Land M."/>
            <person name="Hauser L."/>
            <person name="Chang Y.-J."/>
            <person name="Jeffries C.D."/>
            <person name="Chain P."/>
            <person name="Brettin T."/>
            <person name="Detter J.C."/>
            <person name="Schuetze A."/>
            <person name="Rohde M."/>
            <person name="Tindall B.J."/>
            <person name="Goeker M."/>
            <person name="Bristow J."/>
            <person name="Eisen J.A."/>
            <person name="Markowitz V."/>
            <person name="Hugenholtz P."/>
            <person name="Kyrpides N.C."/>
            <person name="Klenk H.-P."/>
            <person name="Chen F."/>
        </authorList>
    </citation>
    <scope>NUCLEOTIDE SEQUENCE [LARGE SCALE GENOMIC DNA]</scope>
    <source>
        <strain evidence="4">ATCC 33905 / DSM 74 / LMG 10896 / Claus 1</strain>
    </source>
</reference>
<evidence type="ECO:0000313" key="3">
    <source>
        <dbReference type="EMBL" id="ADB40093.1"/>
    </source>
</evidence>
<dbReference type="HOGENOM" id="CLU_488248_0_0_10"/>
<dbReference type="KEGG" id="sli:Slin_4106"/>
<feature type="signal peptide" evidence="2">
    <location>
        <begin position="1"/>
        <end position="18"/>
    </location>
</feature>
<evidence type="ECO:0008006" key="5">
    <source>
        <dbReference type="Google" id="ProtNLM"/>
    </source>
</evidence>
<dbReference type="Proteomes" id="UP000002028">
    <property type="component" value="Chromosome"/>
</dbReference>
<dbReference type="RefSeq" id="WP_012928603.1">
    <property type="nucleotide sequence ID" value="NC_013730.1"/>
</dbReference>
<evidence type="ECO:0000256" key="2">
    <source>
        <dbReference type="SAM" id="SignalP"/>
    </source>
</evidence>
<sequence>MYLRIALLRALFWIFATAALVTLPEQAVAQDSLTYSIDSSLTLAPPTVIDATISGKWRLSTFVGYHRLYEKGYLNELYLKHGLHASMAADYFVGPHLGIGMLVGYQSLQVDKSFNQSSVIPINSYARTLPLTALHTFMLTVGPALSVSLSKRLSLNANLRGGLFYHSVPVLSAYSLSYTNGDLLNGKLVATTILPTSQRVQPGGNAFLGLNYQVTSQFSLGLVASASYSSVRYARLNTANDFSQKQLDLPTYGAQITASFRLSPASPSSPSSVVATSQPKVVEPGQPVPVCYPPLLDPAQSNLFRVGGIERPLFRWRSSAPIYTEGEQYTVQIYTLPGNKLVYEKVLKEQQLAWPSQLPLPDTASFYFYTVYTSRISEYGHLCRSEPVAGTFSFYKGQPSNLPLTTRPAFRTYAIKLYQLAPATAAPPDLERVNFFMRMLQKVGLLINPQTPTTGQSTTPADSTQLTMQPPPKLVYEGPVEESAFVWPARVPLPDRPTAYEYIISAIDNQEVAQRSYLIVEPNGCYTIIGDDTKNSFLRFREVPAAVVPPDPVPVNKK</sequence>
<proteinExistence type="predicted"/>
<evidence type="ECO:0000313" key="4">
    <source>
        <dbReference type="Proteomes" id="UP000002028"/>
    </source>
</evidence>